<dbReference type="Proteomes" id="UP001250214">
    <property type="component" value="Unassembled WGS sequence"/>
</dbReference>
<keyword evidence="6" id="KW-0720">Serine protease</keyword>
<proteinExistence type="inferred from homology"/>
<feature type="domain" description="Peptidase S9A N-terminal" evidence="9">
    <location>
        <begin position="18"/>
        <end position="425"/>
    </location>
</feature>
<comment type="similarity">
    <text evidence="2">Belongs to the peptidase S9A family.</text>
</comment>
<keyword evidence="5" id="KW-0378">Hydrolase</keyword>
<comment type="caution">
    <text evidence="10">The sequence shown here is derived from an EMBL/GenBank/DDBJ whole genome shotgun (WGS) entry which is preliminary data.</text>
</comment>
<feature type="region of interest" description="Disordered" evidence="7">
    <location>
        <begin position="1"/>
        <end position="28"/>
    </location>
</feature>
<comment type="catalytic activity">
    <reaction evidence="1">
        <text>Hydrolysis of Pro-|-Xaa &gt;&gt; Ala-|-Xaa in oligopeptides.</text>
        <dbReference type="EC" id="3.4.21.26"/>
    </reaction>
</comment>
<dbReference type="PANTHER" id="PTHR42881">
    <property type="entry name" value="PROLYL ENDOPEPTIDASE"/>
    <property type="match status" value="1"/>
</dbReference>
<name>A0ABU2H302_9ACTN</name>
<dbReference type="SUPFAM" id="SSF53474">
    <property type="entry name" value="alpha/beta-Hydrolases"/>
    <property type="match status" value="1"/>
</dbReference>
<dbReference type="PROSITE" id="PS00708">
    <property type="entry name" value="PRO_ENDOPEP_SER"/>
    <property type="match status" value="1"/>
</dbReference>
<feature type="compositionally biased region" description="Basic and acidic residues" evidence="7">
    <location>
        <begin position="766"/>
        <end position="776"/>
    </location>
</feature>
<evidence type="ECO:0000256" key="2">
    <source>
        <dbReference type="ARBA" id="ARBA00005228"/>
    </source>
</evidence>
<evidence type="ECO:0000256" key="4">
    <source>
        <dbReference type="ARBA" id="ARBA00022670"/>
    </source>
</evidence>
<dbReference type="InterPro" id="IPR002470">
    <property type="entry name" value="Peptidase_S9A"/>
</dbReference>
<dbReference type="EMBL" id="JAVLVT010000001">
    <property type="protein sequence ID" value="MDS1269229.1"/>
    <property type="molecule type" value="Genomic_DNA"/>
</dbReference>
<evidence type="ECO:0000259" key="8">
    <source>
        <dbReference type="Pfam" id="PF00326"/>
    </source>
</evidence>
<dbReference type="Pfam" id="PF02897">
    <property type="entry name" value="Peptidase_S9_N"/>
    <property type="match status" value="1"/>
</dbReference>
<evidence type="ECO:0000313" key="11">
    <source>
        <dbReference type="Proteomes" id="UP001250214"/>
    </source>
</evidence>
<evidence type="ECO:0000256" key="1">
    <source>
        <dbReference type="ARBA" id="ARBA00001070"/>
    </source>
</evidence>
<feature type="domain" description="Peptidase S9 prolyl oligopeptidase catalytic" evidence="8">
    <location>
        <begin position="491"/>
        <end position="714"/>
    </location>
</feature>
<dbReference type="InterPro" id="IPR001375">
    <property type="entry name" value="Peptidase_S9_cat"/>
</dbReference>
<evidence type="ECO:0000313" key="10">
    <source>
        <dbReference type="EMBL" id="MDS1269229.1"/>
    </source>
</evidence>
<gene>
    <name evidence="10" type="ORF">RIF23_02840</name>
</gene>
<dbReference type="PANTHER" id="PTHR42881:SF2">
    <property type="entry name" value="PROLYL ENDOPEPTIDASE"/>
    <property type="match status" value="1"/>
</dbReference>
<dbReference type="SUPFAM" id="SSF50993">
    <property type="entry name" value="Peptidase/esterase 'gauge' domain"/>
    <property type="match status" value="1"/>
</dbReference>
<accession>A0ABU2H302</accession>
<reference evidence="11" key="1">
    <citation type="submission" date="2023-07" db="EMBL/GenBank/DDBJ databases">
        <title>Novel species in the genus Lipingzhangella isolated from Sambhar Salt Lake.</title>
        <authorList>
            <person name="Jiya N."/>
            <person name="Kajale S."/>
            <person name="Sharma A."/>
        </authorList>
    </citation>
    <scope>NUCLEOTIDE SEQUENCE [LARGE SCALE GENOMIC DNA]</scope>
    <source>
        <strain evidence="11">LS1_29</strain>
    </source>
</reference>
<evidence type="ECO:0000256" key="6">
    <source>
        <dbReference type="ARBA" id="ARBA00022825"/>
    </source>
</evidence>
<evidence type="ECO:0000259" key="9">
    <source>
        <dbReference type="Pfam" id="PF02897"/>
    </source>
</evidence>
<sequence length="776" mass="84233">MASVRSPDGHRPGTPNGHGDSQTPDPFAWLEQPDTPQTRAWLDMRSQEFTAHAKTWNLRPWLSAEIHRLLAHDDHSIPHVRADTVLATHRPSGAEHPRVVATRAGCSWVVFDPMKVDPTGRTTLDAWEASPDGRLVAVQTSRDGTELGQLEVLDVATGERMEPPITGIRYSHVAWLADHHSHGPAFYYVRRDGNTGQRGVWLHTVTPQREFHPDGRDPTDVLIRPCTVAGAVPGVRIERGRWLIVSESHGTGYREDLWIADLAAAQSPAHAPDFREIHADVDVVSEARVGPDGWLYLRTSLTASRRRVCRVDPNQPGVANWREVVAEDTRSTLDAFAVRSTAEGQPELLLARTWLGISSLCSVSAADGRQLRRLPLPGEGMITRMEVSPGTGSPRGDHAPEPLWVAFSGVATPHRVLCYSRDTEHDRGWRPWPRRQTRTPGPPIRRQVHWFRSFDDTAVPVTILSAHPFDTRRPTILHAYGAYGRPRQFGFSATVLAWLRTGGQYAVAHVRGGGDLGREWHLAGAHRAKPTSVEDLLHATDAITAAGYCTRDQLCLSGGSAGGLVVLAAMARRPDCCRAVLASAPLTDMLNFERMGMGALWTREFGTASNPADRTVLASYSPYHQVVAQPRQNYPAVLLTGFHGDTRTDAAHARKMCAALGAASAAAAAAPSPSTGARPALLRYEYGVGHGPRALSRAVDLAADAHAFVAAWTGLALPSLGYGKQSGAAKEGGVQPMDPKETVEIPVEVEDLPSVTSRDTTAGGDTDGKDSSSDFI</sequence>
<dbReference type="InterPro" id="IPR051167">
    <property type="entry name" value="Prolyl_oligopep/macrocyclase"/>
</dbReference>
<dbReference type="InterPro" id="IPR029058">
    <property type="entry name" value="AB_hydrolase_fold"/>
</dbReference>
<keyword evidence="11" id="KW-1185">Reference proteome</keyword>
<feature type="region of interest" description="Disordered" evidence="7">
    <location>
        <begin position="746"/>
        <end position="776"/>
    </location>
</feature>
<keyword evidence="4" id="KW-0645">Protease</keyword>
<evidence type="ECO:0000256" key="7">
    <source>
        <dbReference type="SAM" id="MobiDB-lite"/>
    </source>
</evidence>
<dbReference type="Gene3D" id="3.40.50.1820">
    <property type="entry name" value="alpha/beta hydrolase"/>
    <property type="match status" value="1"/>
</dbReference>
<evidence type="ECO:0000256" key="3">
    <source>
        <dbReference type="ARBA" id="ARBA00011897"/>
    </source>
</evidence>
<dbReference type="PRINTS" id="PR00862">
    <property type="entry name" value="PROLIGOPTASE"/>
</dbReference>
<dbReference type="Gene3D" id="2.130.10.120">
    <property type="entry name" value="Prolyl oligopeptidase, N-terminal domain"/>
    <property type="match status" value="1"/>
</dbReference>
<evidence type="ECO:0000256" key="5">
    <source>
        <dbReference type="ARBA" id="ARBA00022801"/>
    </source>
</evidence>
<dbReference type="InterPro" id="IPR023302">
    <property type="entry name" value="Pept_S9A_N"/>
</dbReference>
<dbReference type="EC" id="3.4.21.26" evidence="3"/>
<dbReference type="InterPro" id="IPR002471">
    <property type="entry name" value="Pept_S9_AS"/>
</dbReference>
<organism evidence="10 11">
    <name type="scientific">Lipingzhangella rawalii</name>
    <dbReference type="NCBI Taxonomy" id="2055835"/>
    <lineage>
        <taxon>Bacteria</taxon>
        <taxon>Bacillati</taxon>
        <taxon>Actinomycetota</taxon>
        <taxon>Actinomycetes</taxon>
        <taxon>Streptosporangiales</taxon>
        <taxon>Nocardiopsidaceae</taxon>
        <taxon>Lipingzhangella</taxon>
    </lineage>
</organism>
<dbReference type="Pfam" id="PF00326">
    <property type="entry name" value="Peptidase_S9"/>
    <property type="match status" value="1"/>
</dbReference>
<protein>
    <recommendedName>
        <fullName evidence="3">prolyl oligopeptidase</fullName>
        <ecNumber evidence="3">3.4.21.26</ecNumber>
    </recommendedName>
</protein>